<dbReference type="PANTHER" id="PTHR33451">
    <property type="entry name" value="MALATE-2H(+)/NA(+)-LACTATE ANTIPORTER"/>
    <property type="match status" value="1"/>
</dbReference>
<evidence type="ECO:0000256" key="2">
    <source>
        <dbReference type="ARBA" id="ARBA00022448"/>
    </source>
</evidence>
<accession>A0ABS4GA40</accession>
<dbReference type="RefSeq" id="WP_209510296.1">
    <property type="nucleotide sequence ID" value="NZ_JAGGKS010000001.1"/>
</dbReference>
<feature type="transmembrane region" description="Helical" evidence="9">
    <location>
        <begin position="32"/>
        <end position="51"/>
    </location>
</feature>
<evidence type="ECO:0000256" key="9">
    <source>
        <dbReference type="SAM" id="Phobius"/>
    </source>
</evidence>
<feature type="transmembrane region" description="Helical" evidence="9">
    <location>
        <begin position="389"/>
        <end position="413"/>
    </location>
</feature>
<dbReference type="InterPro" id="IPR052180">
    <property type="entry name" value="NhaC_Na-H+_Antiporter"/>
</dbReference>
<comment type="similarity">
    <text evidence="8">Belongs to the NhaC Na(+)/H(+) (TC 2.A.35) antiporter family.</text>
</comment>
<evidence type="ECO:0000259" key="10">
    <source>
        <dbReference type="Pfam" id="PF03553"/>
    </source>
</evidence>
<comment type="subcellular location">
    <subcellularLocation>
        <location evidence="1">Cell membrane</location>
        <topology evidence="1">Multi-pass membrane protein</topology>
    </subcellularLocation>
</comment>
<evidence type="ECO:0000256" key="7">
    <source>
        <dbReference type="ARBA" id="ARBA00023136"/>
    </source>
</evidence>
<feature type="transmembrane region" description="Helical" evidence="9">
    <location>
        <begin position="425"/>
        <end position="447"/>
    </location>
</feature>
<evidence type="ECO:0000256" key="1">
    <source>
        <dbReference type="ARBA" id="ARBA00004651"/>
    </source>
</evidence>
<feature type="transmembrane region" description="Helical" evidence="9">
    <location>
        <begin position="299"/>
        <end position="324"/>
    </location>
</feature>
<keyword evidence="2" id="KW-0813">Transport</keyword>
<gene>
    <name evidence="11" type="ORF">J2Z76_000397</name>
</gene>
<sequence>MGKKDLIINPLIIMGISIVFIVGSIILSIPLYIGFILGIVFTMIVLIKSGFSIKELMAINILSLLEVKKLCLVILLIGATTSIWLSSGVVPTIMYYGFTYMEGINFLMAAFIIMGLVSLFMGTAVGTMSTVGIALNGIGLGLGIPAEVMVGVLISGAFIADKVSPLSGLVNLIMATVNKNYKEIIKGLMVSLIPLLIITAIIYYIIGLQYSNGDYSQLLLYKNSISEGFNTSLILLSLPVVVIVLSIVGINLIITISIGLFIGIILSILFQHMTLFEVMKGILFGYHGNTSSQQLNDMLISGGMFSMIEVILVVIGGVVLVKLFEKCGILLPLMEKLMAGVKLKTSLIIRTGLISSFMTAITCDQTVGIILPGRILQDKYKELNLDNTVLARTISDTGIIIAPLMAWNVNSFIIKSTTGISANQYAPYAVLCYLCPIMTIVVAFVLYRKHK</sequence>
<keyword evidence="6 9" id="KW-1133">Transmembrane helix</keyword>
<protein>
    <submittedName>
        <fullName evidence="11">NhaC family Na+:H+ antiporter</fullName>
    </submittedName>
</protein>
<dbReference type="EMBL" id="JAGGKS010000001">
    <property type="protein sequence ID" value="MBP1924544.1"/>
    <property type="molecule type" value="Genomic_DNA"/>
</dbReference>
<evidence type="ECO:0000256" key="3">
    <source>
        <dbReference type="ARBA" id="ARBA00022449"/>
    </source>
</evidence>
<feature type="transmembrane region" description="Helical" evidence="9">
    <location>
        <begin position="188"/>
        <end position="211"/>
    </location>
</feature>
<proteinExistence type="inferred from homology"/>
<dbReference type="Proteomes" id="UP001519342">
    <property type="component" value="Unassembled WGS sequence"/>
</dbReference>
<evidence type="ECO:0000256" key="5">
    <source>
        <dbReference type="ARBA" id="ARBA00022692"/>
    </source>
</evidence>
<feature type="transmembrane region" description="Helical" evidence="9">
    <location>
        <begin position="104"/>
        <end position="125"/>
    </location>
</feature>
<dbReference type="InterPro" id="IPR018461">
    <property type="entry name" value="Na/H_Antiport_NhaC-like_C"/>
</dbReference>
<keyword evidence="7 9" id="KW-0472">Membrane</keyword>
<reference evidence="11 12" key="1">
    <citation type="submission" date="2021-03" db="EMBL/GenBank/DDBJ databases">
        <title>Genomic Encyclopedia of Type Strains, Phase IV (KMG-IV): sequencing the most valuable type-strain genomes for metagenomic binning, comparative biology and taxonomic classification.</title>
        <authorList>
            <person name="Goeker M."/>
        </authorList>
    </citation>
    <scope>NUCLEOTIDE SEQUENCE [LARGE SCALE GENOMIC DNA]</scope>
    <source>
        <strain evidence="11 12">DSM 24004</strain>
    </source>
</reference>
<feature type="transmembrane region" description="Helical" evidence="9">
    <location>
        <begin position="7"/>
        <end position="26"/>
    </location>
</feature>
<feature type="transmembrane region" description="Helical" evidence="9">
    <location>
        <begin position="231"/>
        <end position="253"/>
    </location>
</feature>
<evidence type="ECO:0000313" key="11">
    <source>
        <dbReference type="EMBL" id="MBP1924544.1"/>
    </source>
</evidence>
<evidence type="ECO:0000256" key="6">
    <source>
        <dbReference type="ARBA" id="ARBA00022989"/>
    </source>
</evidence>
<dbReference type="Pfam" id="PF03553">
    <property type="entry name" value="Na_H_antiporter"/>
    <property type="match status" value="1"/>
</dbReference>
<keyword evidence="12" id="KW-1185">Reference proteome</keyword>
<feature type="transmembrane region" description="Helical" evidence="9">
    <location>
        <begin position="260"/>
        <end position="279"/>
    </location>
</feature>
<dbReference type="PANTHER" id="PTHR33451:SF4">
    <property type="entry name" value="NA+_H+ ANTIPORTER"/>
    <property type="match status" value="1"/>
</dbReference>
<name>A0ABS4GA40_9FIRM</name>
<keyword evidence="3" id="KW-0050">Antiport</keyword>
<evidence type="ECO:0000313" key="12">
    <source>
        <dbReference type="Proteomes" id="UP001519342"/>
    </source>
</evidence>
<feature type="transmembrane region" description="Helical" evidence="9">
    <location>
        <begin position="72"/>
        <end position="98"/>
    </location>
</feature>
<evidence type="ECO:0000256" key="8">
    <source>
        <dbReference type="ARBA" id="ARBA00038435"/>
    </source>
</evidence>
<keyword evidence="4" id="KW-1003">Cell membrane</keyword>
<keyword evidence="5 9" id="KW-0812">Transmembrane</keyword>
<comment type="caution">
    <text evidence="11">The sequence shown here is derived from an EMBL/GenBank/DDBJ whole genome shotgun (WGS) entry which is preliminary data.</text>
</comment>
<feature type="domain" description="Na+/H+ antiporter NhaC-like C-terminal" evidence="10">
    <location>
        <begin position="156"/>
        <end position="444"/>
    </location>
</feature>
<evidence type="ECO:0000256" key="4">
    <source>
        <dbReference type="ARBA" id="ARBA00022475"/>
    </source>
</evidence>
<organism evidence="11 12">
    <name type="scientific">Sedimentibacter acidaminivorans</name>
    <dbReference type="NCBI Taxonomy" id="913099"/>
    <lineage>
        <taxon>Bacteria</taxon>
        <taxon>Bacillati</taxon>
        <taxon>Bacillota</taxon>
        <taxon>Tissierellia</taxon>
        <taxon>Sedimentibacter</taxon>
    </lineage>
</organism>